<dbReference type="InterPro" id="IPR011009">
    <property type="entry name" value="Kinase-like_dom_sf"/>
</dbReference>
<evidence type="ECO:0000256" key="15">
    <source>
        <dbReference type="SAM" id="Phobius"/>
    </source>
</evidence>
<dbReference type="RefSeq" id="WP_272008678.1">
    <property type="nucleotide sequence ID" value="NZ_JAQNDN010000024.1"/>
</dbReference>
<dbReference type="SUPFAM" id="SSF48452">
    <property type="entry name" value="TPR-like"/>
    <property type="match status" value="6"/>
</dbReference>
<keyword evidence="15" id="KW-0472">Membrane</keyword>
<feature type="repeat" description="TPR" evidence="12">
    <location>
        <begin position="1091"/>
        <end position="1124"/>
    </location>
</feature>
<keyword evidence="15" id="KW-1133">Transmembrane helix</keyword>
<gene>
    <name evidence="17" type="ORF">POL58_42210</name>
</gene>
<dbReference type="Pfam" id="PF00069">
    <property type="entry name" value="Pkinase"/>
    <property type="match status" value="1"/>
</dbReference>
<dbReference type="Gene3D" id="1.10.510.10">
    <property type="entry name" value="Transferase(Phosphotransferase) domain 1"/>
    <property type="match status" value="1"/>
</dbReference>
<feature type="region of interest" description="Disordered" evidence="14">
    <location>
        <begin position="1"/>
        <end position="28"/>
    </location>
</feature>
<evidence type="ECO:0000256" key="11">
    <source>
        <dbReference type="ARBA" id="ARBA00023212"/>
    </source>
</evidence>
<feature type="compositionally biased region" description="Low complexity" evidence="14">
    <location>
        <begin position="1"/>
        <end position="19"/>
    </location>
</feature>
<evidence type="ECO:0000256" key="14">
    <source>
        <dbReference type="SAM" id="MobiDB-lite"/>
    </source>
</evidence>
<dbReference type="Gene3D" id="3.30.200.20">
    <property type="entry name" value="Phosphorylase Kinase, domain 1"/>
    <property type="match status" value="1"/>
</dbReference>
<protein>
    <submittedName>
        <fullName evidence="17">Serine/threonine-protein kinase</fullName>
    </submittedName>
</protein>
<keyword evidence="3" id="KW-0963">Cytoplasm</keyword>
<dbReference type="Pfam" id="PF13424">
    <property type="entry name" value="TPR_12"/>
    <property type="match status" value="6"/>
</dbReference>
<dbReference type="InterPro" id="IPR008271">
    <property type="entry name" value="Ser/Thr_kinase_AS"/>
</dbReference>
<evidence type="ECO:0000256" key="7">
    <source>
        <dbReference type="ARBA" id="ARBA00022803"/>
    </source>
</evidence>
<dbReference type="InterPro" id="IPR002151">
    <property type="entry name" value="Kinesin_light"/>
</dbReference>
<evidence type="ECO:0000313" key="17">
    <source>
        <dbReference type="EMBL" id="MDC0674439.1"/>
    </source>
</evidence>
<keyword evidence="5" id="KW-0677">Repeat</keyword>
<evidence type="ECO:0000256" key="5">
    <source>
        <dbReference type="ARBA" id="ARBA00022737"/>
    </source>
</evidence>
<sequence>MTETASPTDDTALASTAASRVDAPPSGDLAPADLARGTVVGRYVVLAKLGAGGMGVVFAAYDPELDRKVALKLLHPRWVDADPFATSEARTRLVREAQALAKLNHPHIVAVHDVGEHDGAVWLAMEYVEGETLSAWLKQRRTWREVLDVLTPAVRGLSAAHKAGLVHRDIKPDNLMLGADGRVRVMDLGLVRALGNDGLAPEAPEAPTAAGRDLAALAAQVTRAGSVMGTPAYMSPEQFRGETVDARTDVFSLCVTLWEALMAERPFAGATPIELAMNVLAERMRPVPRDAHSRRVPGWLRRVCLQGLSADPGRRFASMQALLDALSQGRARARARKWLMGVAAVAALGAFAALYQRHDRAERVAACEAEGAGIFAVWNDEARAGVRDGIIATGVSYAPETAEKVMPFLDAQAEAWREHRTRACLAAVIEETFSAEDLDRAAWCLDERRMELAALATKLTRADAKVVQRAVTAAAGLPPVSPCIDVHVLAALPSPPPVEARARTNEVRASLSQARTLLSAGKFPDGLKQVRSTLANAEALGWPPLIAAARKLEGDLLERTGAFEEAEAASLAAYMEAAKVRAWDVAAGAAVDLEYNIGYRQARHAEGKVWAGHAEVALVLAGDPLNLGEAGRLNNLALVHESAGAYSEAKALNERALANLEKALGPDHPRVAGLLNNLANVHDAMGAYAEAKVLHERVLAIRENALGPEHPNVAQSLNNLANVHYDTGSYAEAKVLHERALAIREKALGPEHPDVATSLNNLANVHNATGANAEAKVLHERALAIREALGPEHPDVASTLHNLANVHYATGSYAEAKVLHERAMAIREKALGPEHPLLASSLNCLANVHYATGANAEAKEMHERALAIREKALGPEHPDVAYSLGNLANVHRAMGSYAEAKVLHERALAIREKALGPEHPNVAASLNNLAVIHEATGAYAEAKALHERALAIREKALSPVHPDVAQSLNNLANVQEATGAYAEAKEMHERALAIREKALGAEHPDVAVSLNNLANVHYDTGSYAEAKVLHERALGLREKALGPEHADVALTLNNLANVHTATGAHAEAKEMHERALAIREKALGPVHSDVAQSLNNLADIHKATGSYAEAKVLYERALAIREKALGPEHPLLADSLSSLGNLALVQRQPTAARRLLERAVTIYDAHEGMQPLESETHFSLARALRLTKGDRTRAFSEARRAADGFRAAGKAKELAEVEAFLAKHRGAP</sequence>
<accession>A0ABT5BJV9</accession>
<reference evidence="17 18" key="1">
    <citation type="submission" date="2022-11" db="EMBL/GenBank/DDBJ databases">
        <title>Minimal conservation of predation-associated metabolite biosynthetic gene clusters underscores biosynthetic potential of Myxococcota including descriptions for ten novel species: Archangium lansinium sp. nov., Myxococcus landrumus sp. nov., Nannocystis bai.</title>
        <authorList>
            <person name="Ahearne A."/>
            <person name="Stevens C."/>
            <person name="Dowd S."/>
        </authorList>
    </citation>
    <scope>NUCLEOTIDE SEQUENCE [LARGE SCALE GENOMIC DNA]</scope>
    <source>
        <strain evidence="17 18">NCELM</strain>
    </source>
</reference>
<evidence type="ECO:0000256" key="8">
    <source>
        <dbReference type="ARBA" id="ARBA00022840"/>
    </source>
</evidence>
<feature type="binding site" evidence="13">
    <location>
        <position position="72"/>
    </location>
    <ligand>
        <name>ATP</name>
        <dbReference type="ChEBI" id="CHEBI:30616"/>
    </ligand>
</feature>
<dbReference type="PROSITE" id="PS50005">
    <property type="entry name" value="TPR"/>
    <property type="match status" value="1"/>
</dbReference>
<evidence type="ECO:0000256" key="6">
    <source>
        <dbReference type="ARBA" id="ARBA00022741"/>
    </source>
</evidence>
<dbReference type="SMART" id="SM00028">
    <property type="entry name" value="TPR"/>
    <property type="match status" value="13"/>
</dbReference>
<dbReference type="GO" id="GO:0016301">
    <property type="term" value="F:kinase activity"/>
    <property type="evidence" value="ECO:0007669"/>
    <property type="project" value="UniProtKB-KW"/>
</dbReference>
<keyword evidence="7 12" id="KW-0802">TPR repeat</keyword>
<evidence type="ECO:0000256" key="13">
    <source>
        <dbReference type="PROSITE-ProRule" id="PRU10141"/>
    </source>
</evidence>
<keyword evidence="6 13" id="KW-0547">Nucleotide-binding</keyword>
<evidence type="ECO:0000313" key="18">
    <source>
        <dbReference type="Proteomes" id="UP001217838"/>
    </source>
</evidence>
<evidence type="ECO:0000256" key="2">
    <source>
        <dbReference type="ARBA" id="ARBA00009622"/>
    </source>
</evidence>
<dbReference type="PROSITE" id="PS00108">
    <property type="entry name" value="PROTEIN_KINASE_ST"/>
    <property type="match status" value="1"/>
</dbReference>
<evidence type="ECO:0000256" key="12">
    <source>
        <dbReference type="PROSITE-ProRule" id="PRU00339"/>
    </source>
</evidence>
<dbReference type="PROSITE" id="PS00107">
    <property type="entry name" value="PROTEIN_KINASE_ATP"/>
    <property type="match status" value="1"/>
</dbReference>
<dbReference type="PROSITE" id="PS50011">
    <property type="entry name" value="PROTEIN_KINASE_DOM"/>
    <property type="match status" value="1"/>
</dbReference>
<evidence type="ECO:0000256" key="4">
    <source>
        <dbReference type="ARBA" id="ARBA00022701"/>
    </source>
</evidence>
<comment type="similarity">
    <text evidence="2">Belongs to the kinesin light chain family.</text>
</comment>
<feature type="domain" description="Protein kinase" evidence="16">
    <location>
        <begin position="43"/>
        <end position="339"/>
    </location>
</feature>
<keyword evidence="18" id="KW-1185">Reference proteome</keyword>
<dbReference type="PANTHER" id="PTHR45783">
    <property type="entry name" value="KINESIN LIGHT CHAIN"/>
    <property type="match status" value="1"/>
</dbReference>
<keyword evidence="15" id="KW-0812">Transmembrane</keyword>
<keyword evidence="4" id="KW-0493">Microtubule</keyword>
<evidence type="ECO:0000256" key="10">
    <source>
        <dbReference type="ARBA" id="ARBA00023175"/>
    </source>
</evidence>
<dbReference type="PRINTS" id="PR00381">
    <property type="entry name" value="KINESINLIGHT"/>
</dbReference>
<dbReference type="InterPro" id="IPR011990">
    <property type="entry name" value="TPR-like_helical_dom_sf"/>
</dbReference>
<dbReference type="Gene3D" id="1.25.40.10">
    <property type="entry name" value="Tetratricopeptide repeat domain"/>
    <property type="match status" value="4"/>
</dbReference>
<dbReference type="Pfam" id="PF13176">
    <property type="entry name" value="TPR_7"/>
    <property type="match status" value="1"/>
</dbReference>
<organism evidence="17 18">
    <name type="scientific">Nannocystis radixulma</name>
    <dbReference type="NCBI Taxonomy" id="2995305"/>
    <lineage>
        <taxon>Bacteria</taxon>
        <taxon>Pseudomonadati</taxon>
        <taxon>Myxococcota</taxon>
        <taxon>Polyangia</taxon>
        <taxon>Nannocystales</taxon>
        <taxon>Nannocystaceae</taxon>
        <taxon>Nannocystis</taxon>
    </lineage>
</organism>
<keyword evidence="10" id="KW-0505">Motor protein</keyword>
<keyword evidence="17" id="KW-0418">Kinase</keyword>
<dbReference type="CDD" id="cd14014">
    <property type="entry name" value="STKc_PknB_like"/>
    <property type="match status" value="1"/>
</dbReference>
<dbReference type="SUPFAM" id="SSF56112">
    <property type="entry name" value="Protein kinase-like (PK-like)"/>
    <property type="match status" value="1"/>
</dbReference>
<keyword evidence="17" id="KW-0808">Transferase</keyword>
<dbReference type="Proteomes" id="UP001217838">
    <property type="component" value="Unassembled WGS sequence"/>
</dbReference>
<dbReference type="SMART" id="SM00220">
    <property type="entry name" value="S_TKc"/>
    <property type="match status" value="1"/>
</dbReference>
<dbReference type="EMBL" id="JAQNDN010000024">
    <property type="protein sequence ID" value="MDC0674439.1"/>
    <property type="molecule type" value="Genomic_DNA"/>
</dbReference>
<name>A0ABT5BJV9_9BACT</name>
<evidence type="ECO:0000256" key="3">
    <source>
        <dbReference type="ARBA" id="ARBA00022490"/>
    </source>
</evidence>
<keyword evidence="9" id="KW-0175">Coiled coil</keyword>
<feature type="transmembrane region" description="Helical" evidence="15">
    <location>
        <begin position="338"/>
        <end position="355"/>
    </location>
</feature>
<dbReference type="InterPro" id="IPR019734">
    <property type="entry name" value="TPR_rpt"/>
</dbReference>
<evidence type="ECO:0000259" key="16">
    <source>
        <dbReference type="PROSITE" id="PS50011"/>
    </source>
</evidence>
<dbReference type="InterPro" id="IPR000719">
    <property type="entry name" value="Prot_kinase_dom"/>
</dbReference>
<keyword evidence="11" id="KW-0206">Cytoskeleton</keyword>
<evidence type="ECO:0000256" key="1">
    <source>
        <dbReference type="ARBA" id="ARBA00004245"/>
    </source>
</evidence>
<comment type="caution">
    <text evidence="17">The sequence shown here is derived from an EMBL/GenBank/DDBJ whole genome shotgun (WGS) entry which is preliminary data.</text>
</comment>
<dbReference type="PANTHER" id="PTHR45783:SF3">
    <property type="entry name" value="KINESIN LIGHT CHAIN"/>
    <property type="match status" value="1"/>
</dbReference>
<keyword evidence="8 13" id="KW-0067">ATP-binding</keyword>
<evidence type="ECO:0000256" key="9">
    <source>
        <dbReference type="ARBA" id="ARBA00023054"/>
    </source>
</evidence>
<dbReference type="InterPro" id="IPR017441">
    <property type="entry name" value="Protein_kinase_ATP_BS"/>
</dbReference>
<comment type="subcellular location">
    <subcellularLocation>
        <location evidence="1">Cytoplasm</location>
        <location evidence="1">Cytoskeleton</location>
    </subcellularLocation>
</comment>
<proteinExistence type="inferred from homology"/>